<dbReference type="EMBL" id="MNAD01000234">
    <property type="protein sequence ID" value="OJT14840.1"/>
    <property type="molecule type" value="Genomic_DNA"/>
</dbReference>
<dbReference type="InterPro" id="IPR014001">
    <property type="entry name" value="Helicase_ATP-bd"/>
</dbReference>
<evidence type="ECO:0000313" key="9">
    <source>
        <dbReference type="EMBL" id="OJT14840.1"/>
    </source>
</evidence>
<accession>A0A1M2W511</accession>
<organism evidence="9 10">
    <name type="scientific">Trametes pubescens</name>
    <name type="common">White-rot fungus</name>
    <dbReference type="NCBI Taxonomy" id="154538"/>
    <lineage>
        <taxon>Eukaryota</taxon>
        <taxon>Fungi</taxon>
        <taxon>Dikarya</taxon>
        <taxon>Basidiomycota</taxon>
        <taxon>Agaricomycotina</taxon>
        <taxon>Agaricomycetes</taxon>
        <taxon>Polyporales</taxon>
        <taxon>Polyporaceae</taxon>
        <taxon>Trametes</taxon>
    </lineage>
</organism>
<dbReference type="GO" id="GO:0006281">
    <property type="term" value="P:DNA repair"/>
    <property type="evidence" value="ECO:0007669"/>
    <property type="project" value="TreeGrafter"/>
</dbReference>
<comment type="similarity">
    <text evidence="1">Belongs to the helicase family. RecQ subfamily.</text>
</comment>
<feature type="compositionally biased region" description="Polar residues" evidence="6">
    <location>
        <begin position="971"/>
        <end position="980"/>
    </location>
</feature>
<dbReference type="PANTHER" id="PTHR13710">
    <property type="entry name" value="DNA HELICASE RECQ FAMILY MEMBER"/>
    <property type="match status" value="1"/>
</dbReference>
<dbReference type="STRING" id="154538.A0A1M2W511"/>
<dbReference type="Pfam" id="PF00271">
    <property type="entry name" value="Helicase_C"/>
    <property type="match status" value="1"/>
</dbReference>
<feature type="domain" description="Helicase C-terminal" evidence="8">
    <location>
        <begin position="111"/>
        <end position="290"/>
    </location>
</feature>
<dbReference type="Gene3D" id="3.40.50.300">
    <property type="entry name" value="P-loop containing nucleotide triphosphate hydrolases"/>
    <property type="match status" value="2"/>
</dbReference>
<dbReference type="GO" id="GO:0005694">
    <property type="term" value="C:chromosome"/>
    <property type="evidence" value="ECO:0007669"/>
    <property type="project" value="TreeGrafter"/>
</dbReference>
<dbReference type="InterPro" id="IPR001650">
    <property type="entry name" value="Helicase_C-like"/>
</dbReference>
<gene>
    <name evidence="9" type="ORF">TRAPUB_8634</name>
</gene>
<evidence type="ECO:0000256" key="2">
    <source>
        <dbReference type="ARBA" id="ARBA00023125"/>
    </source>
</evidence>
<feature type="compositionally biased region" description="Pro residues" evidence="6">
    <location>
        <begin position="931"/>
        <end position="947"/>
    </location>
</feature>
<evidence type="ECO:0000256" key="3">
    <source>
        <dbReference type="ARBA" id="ARBA00023235"/>
    </source>
</evidence>
<keyword evidence="3" id="KW-0413">Isomerase</keyword>
<evidence type="ECO:0000313" key="10">
    <source>
        <dbReference type="Proteomes" id="UP000184267"/>
    </source>
</evidence>
<dbReference type="GO" id="GO:0043138">
    <property type="term" value="F:3'-5' DNA helicase activity"/>
    <property type="evidence" value="ECO:0007669"/>
    <property type="project" value="UniProtKB-EC"/>
</dbReference>
<evidence type="ECO:0000259" key="7">
    <source>
        <dbReference type="PROSITE" id="PS51192"/>
    </source>
</evidence>
<evidence type="ECO:0000256" key="6">
    <source>
        <dbReference type="SAM" id="MobiDB-lite"/>
    </source>
</evidence>
<dbReference type="GO" id="GO:0009378">
    <property type="term" value="F:four-way junction helicase activity"/>
    <property type="evidence" value="ECO:0007669"/>
    <property type="project" value="TreeGrafter"/>
</dbReference>
<feature type="compositionally biased region" description="Pro residues" evidence="6">
    <location>
        <begin position="787"/>
        <end position="797"/>
    </location>
</feature>
<name>A0A1M2W511_TRAPU</name>
<dbReference type="SUPFAM" id="SSF52540">
    <property type="entry name" value="P-loop containing nucleoside triphosphate hydrolases"/>
    <property type="match status" value="1"/>
</dbReference>
<dbReference type="SMART" id="SM00490">
    <property type="entry name" value="HELICc"/>
    <property type="match status" value="1"/>
</dbReference>
<feature type="region of interest" description="Disordered" evidence="6">
    <location>
        <begin position="709"/>
        <end position="737"/>
    </location>
</feature>
<evidence type="ECO:0000259" key="8">
    <source>
        <dbReference type="PROSITE" id="PS51194"/>
    </source>
</evidence>
<dbReference type="PROSITE" id="PS51192">
    <property type="entry name" value="HELICASE_ATP_BIND_1"/>
    <property type="match status" value="1"/>
</dbReference>
<dbReference type="PANTHER" id="PTHR13710:SF105">
    <property type="entry name" value="ATP-DEPENDENT DNA HELICASE Q1"/>
    <property type="match status" value="1"/>
</dbReference>
<dbReference type="EC" id="5.6.2.4" evidence="5"/>
<feature type="region of interest" description="Disordered" evidence="6">
    <location>
        <begin position="1013"/>
        <end position="1045"/>
    </location>
</feature>
<dbReference type="AlphaFoldDB" id="A0A1M2W511"/>
<keyword evidence="10" id="KW-1185">Reference proteome</keyword>
<dbReference type="GO" id="GO:0005737">
    <property type="term" value="C:cytoplasm"/>
    <property type="evidence" value="ECO:0007669"/>
    <property type="project" value="TreeGrafter"/>
</dbReference>
<dbReference type="GO" id="GO:0003677">
    <property type="term" value="F:DNA binding"/>
    <property type="evidence" value="ECO:0007669"/>
    <property type="project" value="UniProtKB-KW"/>
</dbReference>
<evidence type="ECO:0000256" key="4">
    <source>
        <dbReference type="ARBA" id="ARBA00034617"/>
    </source>
</evidence>
<keyword evidence="2" id="KW-0238">DNA-binding</keyword>
<feature type="compositionally biased region" description="Low complexity" evidence="6">
    <location>
        <begin position="816"/>
        <end position="825"/>
    </location>
</feature>
<dbReference type="GO" id="GO:0006310">
    <property type="term" value="P:DNA recombination"/>
    <property type="evidence" value="ECO:0007669"/>
    <property type="project" value="TreeGrafter"/>
</dbReference>
<comment type="catalytic activity">
    <reaction evidence="4">
        <text>Couples ATP hydrolysis with the unwinding of duplex DNA by translocating in the 3'-5' direction.</text>
        <dbReference type="EC" id="5.6.2.4"/>
    </reaction>
</comment>
<feature type="region of interest" description="Disordered" evidence="6">
    <location>
        <begin position="525"/>
        <end position="558"/>
    </location>
</feature>
<proteinExistence type="inferred from homology"/>
<feature type="domain" description="Helicase ATP-binding" evidence="7">
    <location>
        <begin position="1"/>
        <end position="84"/>
    </location>
</feature>
<protein>
    <recommendedName>
        <fullName evidence="5">DNA 3'-5' helicase</fullName>
        <ecNumber evidence="5">5.6.2.4</ecNumber>
    </recommendedName>
</protein>
<dbReference type="OrthoDB" id="2753847at2759"/>
<dbReference type="PROSITE" id="PS51194">
    <property type="entry name" value="HELICASE_CTER"/>
    <property type="match status" value="1"/>
</dbReference>
<sequence length="1045" mass="112642">MLQSPSFVNRVLRRRGFATRVMSVVVDEAHCVSHWGASFRKKYGTLGVIRAFLAKDTPVIAVTATLTARVRRDLHNVLHIPKGSSRFINIGNDRPNVAIVVRACQHPQNTYLDTNFIIPSQPVSPSDIPKTYIYVDNIATGNEIVEHLTSLLEQRNLSLPASKLIRPFNATMSHEYRKDAMAAFRANPPAGRQDTETSQAQQPAEAYVRILVCTDAAGMGCNISDVDLVVQWKLPKTFSNWIQRAGRAARARSRTGLAVLLVEHSAYSVDLRSPVVAQGKPAPKATGGKGKSRVGGTAKPSPLPKDYAVAHGMHRGGTTKADDLPAEGDTPVIDPEADDEGLLAFVQARSCRRRIWAEVFESRVEPLLPGMSCCDICDPNILERTRPGGRSTTSKPRMRARGQPDFHVQSRLCQWRREIFARDHSNSQLDASTILDEAMITSLTTVGPLSIEQVTIILRETWTWWPKYGQELVAFVVALQIVYRPLPKAAAKRVSTSAAPAAVVSHQAATSSTLAQGMAELESGGLPEHIAPHNAMETPPPKRRRLDGHSTEAPPSQMFATQPRAASALGHYYSLPVHQAASSRTASPVRPLTPAMEQWASGQDVQSMGSGTYTYQRYSTPSQIFHGDSAVHDANGPVTLPSHPSASSLHPSVHAAPHTMNYAAAYAGSPAHGSPPHHYPPYGSLPHHYPPYGSPAYGVPAYGSPMPHFTPTQAPAANGYQPSPPPLPPFGPGAFQNTHVQRLPNALPYPHLISTHPHAAYVPQGDPAPPAEPTEEATTSQGSGPVNPEPRPVPRPRPAYRGAYTPGTAPPPSPSTRPNFNFPPTFSIHPTVPTFSAPPPTLNSPAPPPTQQFPPFPPSYIPTVNSSENVHGSRPTASYPPYLQSDPSSRESTPELAPSASSARPPSRTAAPPSTQKLDKGKKRACAPAAPATPAPKKPKPALPTKPAPATTKKGKGKAPAKSAARDGSHTGRQPGSSNYNDDDIDELLNLVERELPIGQTSWQRVTDGFNGWARENVRPPRTHKPLKTKYESVSLNQSTSPVTG</sequence>
<reference evidence="9 10" key="1">
    <citation type="submission" date="2016-10" db="EMBL/GenBank/DDBJ databases">
        <title>Genome sequence of the basidiomycete white-rot fungus Trametes pubescens.</title>
        <authorList>
            <person name="Makela M.R."/>
            <person name="Granchi Z."/>
            <person name="Peng M."/>
            <person name="De Vries R.P."/>
            <person name="Grigoriev I."/>
            <person name="Riley R."/>
            <person name="Hilden K."/>
        </authorList>
    </citation>
    <scope>NUCLEOTIDE SEQUENCE [LARGE SCALE GENOMIC DNA]</scope>
    <source>
        <strain evidence="9 10">FBCC735</strain>
    </source>
</reference>
<evidence type="ECO:0000256" key="1">
    <source>
        <dbReference type="ARBA" id="ARBA00005446"/>
    </source>
</evidence>
<feature type="region of interest" description="Disordered" evidence="6">
    <location>
        <begin position="278"/>
        <end position="302"/>
    </location>
</feature>
<feature type="compositionally biased region" description="Polar residues" evidence="6">
    <location>
        <begin position="1032"/>
        <end position="1045"/>
    </location>
</feature>
<dbReference type="Proteomes" id="UP000184267">
    <property type="component" value="Unassembled WGS sequence"/>
</dbReference>
<feature type="compositionally biased region" description="Pro residues" evidence="6">
    <location>
        <begin position="722"/>
        <end position="731"/>
    </location>
</feature>
<evidence type="ECO:0000256" key="5">
    <source>
        <dbReference type="ARBA" id="ARBA00034808"/>
    </source>
</evidence>
<feature type="compositionally biased region" description="Low complexity" evidence="6">
    <location>
        <begin position="897"/>
        <end position="915"/>
    </location>
</feature>
<comment type="caution">
    <text evidence="9">The sequence shown here is derived from an EMBL/GenBank/DDBJ whole genome shotgun (WGS) entry which is preliminary data.</text>
</comment>
<feature type="compositionally biased region" description="Pro residues" evidence="6">
    <location>
        <begin position="836"/>
        <end position="860"/>
    </location>
</feature>
<dbReference type="InterPro" id="IPR027417">
    <property type="entry name" value="P-loop_NTPase"/>
</dbReference>
<feature type="region of interest" description="Disordered" evidence="6">
    <location>
        <begin position="757"/>
        <end position="984"/>
    </location>
</feature>